<sequence>MVAQKLPRRPNYKIRYIRQNWGLYLCLLPGIVFYLIFCYAPMAGIVVAFKDYNIFKGVLESPWAGLKYFRQLLDLPNFWNVIRNTLMLNVLSLVFGFPAPIILALMLNELRSTAFKRVSQSLLYIPHFMSWIILASILTNLLSPQYGAINGIIKFFGGEPIFFLADPFWWTVAYVLSGVWAGVGWGTIIYMAALTAIDQALYEAATIDGASRMQRIWFITIPSIMPTVVIMLILQIGKLVSIGFEHPMAMYNPLVSDVAEVISTFTYSMGIQRGQYSLTTALGLLQSIINLIMIVTANKITKKLGSDGLY</sequence>
<evidence type="ECO:0000256" key="6">
    <source>
        <dbReference type="ARBA" id="ARBA00023136"/>
    </source>
</evidence>
<evidence type="ECO:0000259" key="8">
    <source>
        <dbReference type="PROSITE" id="PS50928"/>
    </source>
</evidence>
<dbReference type="Pfam" id="PF00528">
    <property type="entry name" value="BPD_transp_1"/>
    <property type="match status" value="1"/>
</dbReference>
<dbReference type="GO" id="GO:0005886">
    <property type="term" value="C:plasma membrane"/>
    <property type="evidence" value="ECO:0007669"/>
    <property type="project" value="UniProtKB-SubCell"/>
</dbReference>
<evidence type="ECO:0000256" key="7">
    <source>
        <dbReference type="RuleBase" id="RU363032"/>
    </source>
</evidence>
<evidence type="ECO:0000256" key="1">
    <source>
        <dbReference type="ARBA" id="ARBA00004651"/>
    </source>
</evidence>
<dbReference type="GO" id="GO:0055085">
    <property type="term" value="P:transmembrane transport"/>
    <property type="evidence" value="ECO:0007669"/>
    <property type="project" value="InterPro"/>
</dbReference>
<dbReference type="InterPro" id="IPR035906">
    <property type="entry name" value="MetI-like_sf"/>
</dbReference>
<feature type="transmembrane region" description="Helical" evidence="7">
    <location>
        <begin position="276"/>
        <end position="297"/>
    </location>
</feature>
<feature type="transmembrane region" description="Helical" evidence="7">
    <location>
        <begin position="128"/>
        <end position="148"/>
    </location>
</feature>
<feature type="transmembrane region" description="Helical" evidence="7">
    <location>
        <begin position="21"/>
        <end position="49"/>
    </location>
</feature>
<comment type="subcellular location">
    <subcellularLocation>
        <location evidence="1 7">Cell membrane</location>
        <topology evidence="1 7">Multi-pass membrane protein</topology>
    </subcellularLocation>
</comment>
<evidence type="ECO:0000256" key="4">
    <source>
        <dbReference type="ARBA" id="ARBA00022692"/>
    </source>
</evidence>
<feature type="transmembrane region" description="Helical" evidence="7">
    <location>
        <begin position="216"/>
        <end position="237"/>
    </location>
</feature>
<dbReference type="PROSITE" id="PS50928">
    <property type="entry name" value="ABC_TM1"/>
    <property type="match status" value="1"/>
</dbReference>
<dbReference type="InterPro" id="IPR000515">
    <property type="entry name" value="MetI-like"/>
</dbReference>
<dbReference type="EMBL" id="WMZU01000046">
    <property type="protein sequence ID" value="MTS29029.1"/>
    <property type="molecule type" value="Genomic_DNA"/>
</dbReference>
<dbReference type="CDD" id="cd06261">
    <property type="entry name" value="TM_PBP2"/>
    <property type="match status" value="1"/>
</dbReference>
<comment type="similarity">
    <text evidence="7">Belongs to the binding-protein-dependent transport system permease family.</text>
</comment>
<evidence type="ECO:0000256" key="2">
    <source>
        <dbReference type="ARBA" id="ARBA00022448"/>
    </source>
</evidence>
<name>A0A6L6LXN4_9FIRM</name>
<evidence type="ECO:0000256" key="3">
    <source>
        <dbReference type="ARBA" id="ARBA00022475"/>
    </source>
</evidence>
<organism evidence="9 10">
    <name type="scientific">Ruthenibacterium lactatiformans</name>
    <dbReference type="NCBI Taxonomy" id="1550024"/>
    <lineage>
        <taxon>Bacteria</taxon>
        <taxon>Bacillati</taxon>
        <taxon>Bacillota</taxon>
        <taxon>Clostridia</taxon>
        <taxon>Eubacteriales</taxon>
        <taxon>Oscillospiraceae</taxon>
        <taxon>Ruthenibacterium</taxon>
    </lineage>
</organism>
<reference evidence="9 10" key="1">
    <citation type="journal article" date="2019" name="Nat. Med.">
        <title>A library of human gut bacterial isolates paired with longitudinal multiomics data enables mechanistic microbiome research.</title>
        <authorList>
            <person name="Poyet M."/>
            <person name="Groussin M."/>
            <person name="Gibbons S.M."/>
            <person name="Avila-Pacheco J."/>
            <person name="Jiang X."/>
            <person name="Kearney S.M."/>
            <person name="Perrotta A.R."/>
            <person name="Berdy B."/>
            <person name="Zhao S."/>
            <person name="Lieberman T.D."/>
            <person name="Swanson P.K."/>
            <person name="Smith M."/>
            <person name="Roesemann S."/>
            <person name="Alexander J.E."/>
            <person name="Rich S.A."/>
            <person name="Livny J."/>
            <person name="Vlamakis H."/>
            <person name="Clish C."/>
            <person name="Bullock K."/>
            <person name="Deik A."/>
            <person name="Scott J."/>
            <person name="Pierce K.A."/>
            <person name="Xavier R.J."/>
            <person name="Alm E.J."/>
        </authorList>
    </citation>
    <scope>NUCLEOTIDE SEQUENCE [LARGE SCALE GENOMIC DNA]</scope>
    <source>
        <strain evidence="9 10">BIOML-A4</strain>
    </source>
</reference>
<gene>
    <name evidence="9" type="ORF">GMD59_17325</name>
</gene>
<keyword evidence="4 7" id="KW-0812">Transmembrane</keyword>
<dbReference type="Proteomes" id="UP000472755">
    <property type="component" value="Unassembled WGS sequence"/>
</dbReference>
<feature type="transmembrane region" description="Helical" evidence="7">
    <location>
        <begin position="86"/>
        <end position="107"/>
    </location>
</feature>
<evidence type="ECO:0000313" key="9">
    <source>
        <dbReference type="EMBL" id="MTS29029.1"/>
    </source>
</evidence>
<keyword evidence="3" id="KW-1003">Cell membrane</keyword>
<comment type="caution">
    <text evidence="9">The sequence shown here is derived from an EMBL/GenBank/DDBJ whole genome shotgun (WGS) entry which is preliminary data.</text>
</comment>
<evidence type="ECO:0000313" key="10">
    <source>
        <dbReference type="Proteomes" id="UP000472755"/>
    </source>
</evidence>
<dbReference type="AlphaFoldDB" id="A0A6L6LXN4"/>
<dbReference type="PANTHER" id="PTHR30193:SF44">
    <property type="entry name" value="LACTOSE TRANSPORT SYSTEM PERMEASE PROTEIN LACF"/>
    <property type="match status" value="1"/>
</dbReference>
<keyword evidence="2 7" id="KW-0813">Transport</keyword>
<feature type="domain" description="ABC transmembrane type-1" evidence="8">
    <location>
        <begin position="82"/>
        <end position="297"/>
    </location>
</feature>
<feature type="transmembrane region" description="Helical" evidence="7">
    <location>
        <begin position="168"/>
        <end position="195"/>
    </location>
</feature>
<evidence type="ECO:0000256" key="5">
    <source>
        <dbReference type="ARBA" id="ARBA00022989"/>
    </source>
</evidence>
<accession>A0A6L6LXN4</accession>
<protein>
    <submittedName>
        <fullName evidence="9">ABC transporter permease subunit</fullName>
    </submittedName>
</protein>
<dbReference type="InterPro" id="IPR051393">
    <property type="entry name" value="ABC_transporter_permease"/>
</dbReference>
<keyword evidence="5 7" id="KW-1133">Transmembrane helix</keyword>
<dbReference type="Gene3D" id="1.10.3720.10">
    <property type="entry name" value="MetI-like"/>
    <property type="match status" value="1"/>
</dbReference>
<dbReference type="SUPFAM" id="SSF161098">
    <property type="entry name" value="MetI-like"/>
    <property type="match status" value="1"/>
</dbReference>
<keyword evidence="6 7" id="KW-0472">Membrane</keyword>
<dbReference type="PANTHER" id="PTHR30193">
    <property type="entry name" value="ABC TRANSPORTER PERMEASE PROTEIN"/>
    <property type="match status" value="1"/>
</dbReference>
<proteinExistence type="inferred from homology"/>